<comment type="caution">
    <text evidence="2">The sequence shown here is derived from an EMBL/GenBank/DDBJ whole genome shotgun (WGS) entry which is preliminary data.</text>
</comment>
<dbReference type="AlphaFoldDB" id="A0A2M7ALL7"/>
<protein>
    <recommendedName>
        <fullName evidence="4">DUF916 domain-containing protein</fullName>
    </recommendedName>
</protein>
<accession>A0A2M7ALL7</accession>
<evidence type="ECO:0000313" key="2">
    <source>
        <dbReference type="EMBL" id="PIU68282.1"/>
    </source>
</evidence>
<organism evidence="2 3">
    <name type="scientific">candidate division WWE3 bacterium CG06_land_8_20_14_3_00_42_16</name>
    <dbReference type="NCBI Taxonomy" id="1975083"/>
    <lineage>
        <taxon>Bacteria</taxon>
        <taxon>Katanobacteria</taxon>
    </lineage>
</organism>
<keyword evidence="1" id="KW-0812">Transmembrane</keyword>
<dbReference type="Proteomes" id="UP000229916">
    <property type="component" value="Unassembled WGS sequence"/>
</dbReference>
<dbReference type="EMBL" id="PEWD01000085">
    <property type="protein sequence ID" value="PIU68282.1"/>
    <property type="molecule type" value="Genomic_DNA"/>
</dbReference>
<name>A0A2M7ALL7_UNCKA</name>
<evidence type="ECO:0000313" key="3">
    <source>
        <dbReference type="Proteomes" id="UP000229916"/>
    </source>
</evidence>
<sequence length="310" mass="34017">MVVKILTSLFVFITFGLCATSISKPIHAQEGINVSPVVIEEEANPGDVLDLKIKILSGEDTTLYTYPVDFKAGQEETGVPQFMPSDEEGGQYSLSKWIKLGSEPIDFKAGEKKEIPVRIEIPANAEPGGHYGAVIISIQDINARKTGMNIAGEVGTLILIRVSGAIKEEGSLVEFKTAKPWYEKMPASFVMRFQNSGNVHLKPFGNIEIFSLAGKKMATLQVNPNFGNVLPDSIRKFTNEWKVEKAGIIPLMGKFSAQLLISYGAGQTAEETVYFWIIPYKWLIAVFGGVVVLIGLVVVFGRKFKIVSKQ</sequence>
<gene>
    <name evidence="2" type="ORF">COS81_04520</name>
</gene>
<reference evidence="3" key="1">
    <citation type="submission" date="2017-09" db="EMBL/GenBank/DDBJ databases">
        <title>Depth-based differentiation of microbial function through sediment-hosted aquifers and enrichment of novel symbionts in the deep terrestrial subsurface.</title>
        <authorList>
            <person name="Probst A.J."/>
            <person name="Ladd B."/>
            <person name="Jarett J.K."/>
            <person name="Geller-Mcgrath D.E."/>
            <person name="Sieber C.M.K."/>
            <person name="Emerson J.B."/>
            <person name="Anantharaman K."/>
            <person name="Thomas B.C."/>
            <person name="Malmstrom R."/>
            <person name="Stieglmeier M."/>
            <person name="Klingl A."/>
            <person name="Woyke T."/>
            <person name="Ryan C.M."/>
            <person name="Banfield J.F."/>
        </authorList>
    </citation>
    <scope>NUCLEOTIDE SEQUENCE [LARGE SCALE GENOMIC DNA]</scope>
</reference>
<feature type="transmembrane region" description="Helical" evidence="1">
    <location>
        <begin position="282"/>
        <end position="301"/>
    </location>
</feature>
<proteinExistence type="predicted"/>
<keyword evidence="1" id="KW-0472">Membrane</keyword>
<evidence type="ECO:0000256" key="1">
    <source>
        <dbReference type="SAM" id="Phobius"/>
    </source>
</evidence>
<keyword evidence="1" id="KW-1133">Transmembrane helix</keyword>
<evidence type="ECO:0008006" key="4">
    <source>
        <dbReference type="Google" id="ProtNLM"/>
    </source>
</evidence>